<dbReference type="InterPro" id="IPR014710">
    <property type="entry name" value="RmlC-like_jellyroll"/>
</dbReference>
<sequence length="703" mass="80827">MDLPWDVVGDIYQNFYQADYERLSSGRNSVTRFNNSPDNECVKHEGPGEEQRITKLKRLSFDRKLVLSPLVSNGSHMSPFIKGEKSFKFKGRINRSESDDAFGTTNTGRKSSKTDVSEFIDSRGTPNKTPFQSHSTARSPFTPMIRSNSKRNLPPIKSKHLPRRQISREDMLLRKQKSLRRFQVTDDAPLMETPELTRHDNISPINRFRRAVTTVMILTKAIMSNRESSKRTERKLLSWTQVHDDLTSLRRGYERFGLTFDPAFFKVNKEVHVSPEAKTTLMLPPSYRTEEQRRVALLSLNSAVEVFSEFPVKMQKSIVKVGWYEFFESKRVIIRQGHLADNFYLILAGTAIVTVLDRDVKTGDVYSRTVALLKKGNSFGEIGLMRGSRRSATVTCRDDMEVLAVGRQDFIDIFMHIEHNKEPNHIQFLRTIDEFHGWPIQQLPYDNPKVCLFTYFRRGVLLCKDSNKSDWIFVIKTGSCRVLKSLKSTKPNLPPLDLGSYICSLDLSKSLPPLKALNCNSLTASIRNSSWSKQQFNLQSNCNKGNNSLDILKRGPTELENHAEEHLRELDFLLHRKEEDSFNKLNDFPPDHQNKMVFVEIQKLGPRDTYGLESVLFGMMRQTTSTSLVSEGTECILINRKFFLQHLSEDVAKIIRTKIRPLPTDCVLQQKLQTKTNWEAYKALTVADHIIYKQQVQQSLGYG</sequence>
<protein>
    <recommendedName>
        <fullName evidence="2">Cyclic nucleotide-binding domain-containing protein</fullName>
    </recommendedName>
</protein>
<dbReference type="PROSITE" id="PS00889">
    <property type="entry name" value="CNMP_BINDING_2"/>
    <property type="match status" value="1"/>
</dbReference>
<dbReference type="PROSITE" id="PS50042">
    <property type="entry name" value="CNMP_BINDING_3"/>
    <property type="match status" value="1"/>
</dbReference>
<organism evidence="3 4">
    <name type="scientific">Patella caerulea</name>
    <name type="common">Rayed Mediterranean limpet</name>
    <dbReference type="NCBI Taxonomy" id="87958"/>
    <lineage>
        <taxon>Eukaryota</taxon>
        <taxon>Metazoa</taxon>
        <taxon>Spiralia</taxon>
        <taxon>Lophotrochozoa</taxon>
        <taxon>Mollusca</taxon>
        <taxon>Gastropoda</taxon>
        <taxon>Patellogastropoda</taxon>
        <taxon>Patelloidea</taxon>
        <taxon>Patellidae</taxon>
        <taxon>Patella</taxon>
    </lineage>
</organism>
<dbReference type="PANTHER" id="PTHR23011:SF28">
    <property type="entry name" value="CYCLIC NUCLEOTIDE-BINDING DOMAIN CONTAINING PROTEIN"/>
    <property type="match status" value="1"/>
</dbReference>
<dbReference type="AlphaFoldDB" id="A0AAN8J9B7"/>
<reference evidence="3 4" key="1">
    <citation type="submission" date="2024-01" db="EMBL/GenBank/DDBJ databases">
        <title>The genome of the rayed Mediterranean limpet Patella caerulea (Linnaeus, 1758).</title>
        <authorList>
            <person name="Anh-Thu Weber A."/>
            <person name="Halstead-Nussloch G."/>
        </authorList>
    </citation>
    <scope>NUCLEOTIDE SEQUENCE [LARGE SCALE GENOMIC DNA]</scope>
    <source>
        <strain evidence="3">AATW-2023a</strain>
        <tissue evidence="3">Whole specimen</tissue>
    </source>
</reference>
<evidence type="ECO:0000313" key="4">
    <source>
        <dbReference type="Proteomes" id="UP001347796"/>
    </source>
</evidence>
<dbReference type="SUPFAM" id="SSF51206">
    <property type="entry name" value="cAMP-binding domain-like"/>
    <property type="match status" value="2"/>
</dbReference>
<feature type="region of interest" description="Disordered" evidence="1">
    <location>
        <begin position="98"/>
        <end position="157"/>
    </location>
</feature>
<dbReference type="PANTHER" id="PTHR23011">
    <property type="entry name" value="CYCLIC NUCLEOTIDE-BINDING DOMAIN CONTAINING PROTEIN"/>
    <property type="match status" value="1"/>
</dbReference>
<dbReference type="Gene3D" id="2.60.120.10">
    <property type="entry name" value="Jelly Rolls"/>
    <property type="match status" value="2"/>
</dbReference>
<name>A0AAN8J9B7_PATCE</name>
<dbReference type="CDD" id="cd00038">
    <property type="entry name" value="CAP_ED"/>
    <property type="match status" value="1"/>
</dbReference>
<dbReference type="InterPro" id="IPR000595">
    <property type="entry name" value="cNMP-bd_dom"/>
</dbReference>
<keyword evidence="4" id="KW-1185">Reference proteome</keyword>
<dbReference type="Proteomes" id="UP001347796">
    <property type="component" value="Unassembled WGS sequence"/>
</dbReference>
<dbReference type="InterPro" id="IPR018488">
    <property type="entry name" value="cNMP-bd_CS"/>
</dbReference>
<evidence type="ECO:0000313" key="3">
    <source>
        <dbReference type="EMBL" id="KAK6172957.1"/>
    </source>
</evidence>
<accession>A0AAN8J9B7</accession>
<feature type="compositionally biased region" description="Polar residues" evidence="1">
    <location>
        <begin position="124"/>
        <end position="151"/>
    </location>
</feature>
<evidence type="ECO:0000259" key="2">
    <source>
        <dbReference type="PROSITE" id="PS50042"/>
    </source>
</evidence>
<dbReference type="InterPro" id="IPR018490">
    <property type="entry name" value="cNMP-bd_dom_sf"/>
</dbReference>
<dbReference type="Pfam" id="PF00027">
    <property type="entry name" value="cNMP_binding"/>
    <property type="match status" value="1"/>
</dbReference>
<proteinExistence type="predicted"/>
<dbReference type="SMART" id="SM00100">
    <property type="entry name" value="cNMP"/>
    <property type="match status" value="1"/>
</dbReference>
<comment type="caution">
    <text evidence="3">The sequence shown here is derived from an EMBL/GenBank/DDBJ whole genome shotgun (WGS) entry which is preliminary data.</text>
</comment>
<dbReference type="EMBL" id="JAZGQO010000011">
    <property type="protein sequence ID" value="KAK6172957.1"/>
    <property type="molecule type" value="Genomic_DNA"/>
</dbReference>
<evidence type="ECO:0000256" key="1">
    <source>
        <dbReference type="SAM" id="MobiDB-lite"/>
    </source>
</evidence>
<feature type="domain" description="Cyclic nucleotide-binding" evidence="2">
    <location>
        <begin position="306"/>
        <end position="431"/>
    </location>
</feature>
<gene>
    <name evidence="3" type="ORF">SNE40_016508</name>
</gene>